<sequence>MRSIVASAAHGHGHSIVVRGEAGIGKTRLTEEFEALALAAGLQVSRGQALNDPGMPVLWPWRRPLADIPGGLSLIDDAHPVEVTNAADASNARFRFLSQVSDLIIRSTTAPGRMLILEDLHWADELSCALLRQLVLALRSAPLVLVLTQRVPQIPSSGHADDTIAELVGRSGTDVIRLGGLHSRQVEQWFARLQGISPKVGQQVAAAITDSDGANPLHVRLVGEALQRNPSADPADLDLQDLRRLVGQQLATLPVEVRHTLRAAAMINDRILPGLLARIAERDRSAVEADIDLAVQAGILRQAPGDEAYTFVHVLVRDAVRADLCSAERREYHFRAATAIAETPHAERFAGLIARHWLLSGRPDADQQALTWLRRAATGAGVRQDLDTALDAWGQALAAAERLGLYEVCGWLHIDRARARFCAGKINESLADSAAAVELAHQVGDPEMAARAALVVAGVGGVEPSAMIERLCDDALALMPDPPTDPNHRHLTSRMLSRRAQTLVFRDLPRARELSRTALGMVDDGCADAVLDAVAARHLALSTPGRLSDRVTLAQRAIGVGTTAHQPLGPAWGHIWMFEAAMQRGDLDRADREIHALQRIVAADEWPMARWHLLRERACRAALIGELDAAERAAAEAGALATDLADHSIQHLHQGFRAELGFIRETLPDDLVSESLTTFTQAAGTDPIPSLMVVRLLLHSGSVDAARIAYQPWREMIIDGSRRPADAPAWQTPLLWHGEIAVGLGDTEASEAAYQEMITDPGPYRGDGSGLIISTGALARHTADLALATGRVREAISLHRLGISQNLKIGAVPFVALGRLGLAEALLAAASEAPSGSGQTIAGLDEAGVLLGSAITVFDRLQMSGALARARRLRLSLLARPVTQLTPRETEIARLVAEAQSNREIARRLVVSERTVESHVRNALAKVGAETRTGLAAWVLRQNR</sequence>
<reference evidence="4 5" key="1">
    <citation type="submission" date="2016-10" db="EMBL/GenBank/DDBJ databases">
        <authorList>
            <person name="de Groot N.N."/>
        </authorList>
    </citation>
    <scope>NUCLEOTIDE SEQUENCE [LARGE SCALE GENOMIC DNA]</scope>
    <source>
        <strain evidence="4 5">DSM 21800</strain>
    </source>
</reference>
<dbReference type="SMART" id="SM00421">
    <property type="entry name" value="HTH_LUXR"/>
    <property type="match status" value="1"/>
</dbReference>
<dbReference type="GO" id="GO:0004016">
    <property type="term" value="F:adenylate cyclase activity"/>
    <property type="evidence" value="ECO:0007669"/>
    <property type="project" value="TreeGrafter"/>
</dbReference>
<dbReference type="PRINTS" id="PR00038">
    <property type="entry name" value="HTHLUXR"/>
</dbReference>
<keyword evidence="2" id="KW-0067">ATP-binding</keyword>
<dbReference type="STRING" id="630515.SAMN04489812_2487"/>
<feature type="domain" description="HTH luxR-type" evidence="3">
    <location>
        <begin position="878"/>
        <end position="943"/>
    </location>
</feature>
<organism evidence="4 5">
    <name type="scientific">Microlunatus soli</name>
    <dbReference type="NCBI Taxonomy" id="630515"/>
    <lineage>
        <taxon>Bacteria</taxon>
        <taxon>Bacillati</taxon>
        <taxon>Actinomycetota</taxon>
        <taxon>Actinomycetes</taxon>
        <taxon>Propionibacteriales</taxon>
        <taxon>Propionibacteriaceae</taxon>
        <taxon>Microlunatus</taxon>
    </lineage>
</organism>
<dbReference type="CDD" id="cd06170">
    <property type="entry name" value="LuxR_C_like"/>
    <property type="match status" value="1"/>
</dbReference>
<dbReference type="GO" id="GO:0005737">
    <property type="term" value="C:cytoplasm"/>
    <property type="evidence" value="ECO:0007669"/>
    <property type="project" value="TreeGrafter"/>
</dbReference>
<dbReference type="InterPro" id="IPR036388">
    <property type="entry name" value="WH-like_DNA-bd_sf"/>
</dbReference>
<evidence type="ECO:0000313" key="5">
    <source>
        <dbReference type="Proteomes" id="UP000199103"/>
    </source>
</evidence>
<dbReference type="GO" id="GO:0003677">
    <property type="term" value="F:DNA binding"/>
    <property type="evidence" value="ECO:0007669"/>
    <property type="project" value="InterPro"/>
</dbReference>
<evidence type="ECO:0000256" key="2">
    <source>
        <dbReference type="ARBA" id="ARBA00022840"/>
    </source>
</evidence>
<proteinExistence type="predicted"/>
<dbReference type="SUPFAM" id="SSF46894">
    <property type="entry name" value="C-terminal effector domain of the bipartite response regulators"/>
    <property type="match status" value="1"/>
</dbReference>
<dbReference type="InterPro" id="IPR000792">
    <property type="entry name" value="Tscrpt_reg_LuxR_C"/>
</dbReference>
<evidence type="ECO:0000256" key="1">
    <source>
        <dbReference type="ARBA" id="ARBA00022741"/>
    </source>
</evidence>
<gene>
    <name evidence="4" type="ORF">SAMN04489812_2487</name>
</gene>
<evidence type="ECO:0000259" key="3">
    <source>
        <dbReference type="PROSITE" id="PS50043"/>
    </source>
</evidence>
<dbReference type="EMBL" id="LT629772">
    <property type="protein sequence ID" value="SDS62555.1"/>
    <property type="molecule type" value="Genomic_DNA"/>
</dbReference>
<dbReference type="PANTHER" id="PTHR16305:SF28">
    <property type="entry name" value="GUANYLATE CYCLASE DOMAIN-CONTAINING PROTEIN"/>
    <property type="match status" value="1"/>
</dbReference>
<dbReference type="Proteomes" id="UP000199103">
    <property type="component" value="Chromosome I"/>
</dbReference>
<name>A0A1H1TQF2_9ACTN</name>
<dbReference type="AlphaFoldDB" id="A0A1H1TQF2"/>
<dbReference type="Pfam" id="PF00196">
    <property type="entry name" value="GerE"/>
    <property type="match status" value="1"/>
</dbReference>
<dbReference type="Gene3D" id="1.10.10.10">
    <property type="entry name" value="Winged helix-like DNA-binding domain superfamily/Winged helix DNA-binding domain"/>
    <property type="match status" value="1"/>
</dbReference>
<keyword evidence="1" id="KW-0547">Nucleotide-binding</keyword>
<evidence type="ECO:0000313" key="4">
    <source>
        <dbReference type="EMBL" id="SDS62555.1"/>
    </source>
</evidence>
<accession>A0A1H1TQF2</accession>
<dbReference type="GO" id="GO:0005524">
    <property type="term" value="F:ATP binding"/>
    <property type="evidence" value="ECO:0007669"/>
    <property type="project" value="UniProtKB-KW"/>
</dbReference>
<dbReference type="GO" id="GO:0006355">
    <property type="term" value="P:regulation of DNA-templated transcription"/>
    <property type="evidence" value="ECO:0007669"/>
    <property type="project" value="InterPro"/>
</dbReference>
<dbReference type="PROSITE" id="PS50043">
    <property type="entry name" value="HTH_LUXR_2"/>
    <property type="match status" value="1"/>
</dbReference>
<dbReference type="PANTHER" id="PTHR16305">
    <property type="entry name" value="TESTICULAR SOLUBLE ADENYLYL CYCLASE"/>
    <property type="match status" value="1"/>
</dbReference>
<dbReference type="Pfam" id="PF13191">
    <property type="entry name" value="AAA_16"/>
    <property type="match status" value="1"/>
</dbReference>
<dbReference type="InterPro" id="IPR041664">
    <property type="entry name" value="AAA_16"/>
</dbReference>
<keyword evidence="5" id="KW-1185">Reference proteome</keyword>
<protein>
    <submittedName>
        <fullName evidence="4">AAA ATPase domain-containing protein</fullName>
    </submittedName>
</protein>
<dbReference type="InterPro" id="IPR016032">
    <property type="entry name" value="Sig_transdc_resp-reg_C-effctor"/>
</dbReference>